<dbReference type="PANTHER" id="PTHR45436:SF8">
    <property type="entry name" value="HISTIDINE KINASE"/>
    <property type="match status" value="1"/>
</dbReference>
<dbReference type="SMART" id="SM00387">
    <property type="entry name" value="HATPase_c"/>
    <property type="match status" value="1"/>
</dbReference>
<dbReference type="InterPro" id="IPR003594">
    <property type="entry name" value="HATPase_dom"/>
</dbReference>
<dbReference type="InterPro" id="IPR050428">
    <property type="entry name" value="TCS_sensor_his_kinase"/>
</dbReference>
<keyword evidence="10 11" id="KW-0472">Membrane</keyword>
<dbReference type="CDD" id="cd00082">
    <property type="entry name" value="HisKA"/>
    <property type="match status" value="1"/>
</dbReference>
<dbReference type="Gene3D" id="1.10.287.130">
    <property type="match status" value="1"/>
</dbReference>
<dbReference type="PROSITE" id="PS50109">
    <property type="entry name" value="HIS_KIN"/>
    <property type="match status" value="1"/>
</dbReference>
<dbReference type="InterPro" id="IPR036097">
    <property type="entry name" value="HisK_dim/P_sf"/>
</dbReference>
<name>A0A4U8YV10_METTU</name>
<dbReference type="CDD" id="cd06225">
    <property type="entry name" value="HAMP"/>
    <property type="match status" value="1"/>
</dbReference>
<dbReference type="SUPFAM" id="SSF55874">
    <property type="entry name" value="ATPase domain of HSP90 chaperone/DNA topoisomerase II/histidine kinase"/>
    <property type="match status" value="1"/>
</dbReference>
<dbReference type="PROSITE" id="PS50885">
    <property type="entry name" value="HAMP"/>
    <property type="match status" value="1"/>
</dbReference>
<dbReference type="GO" id="GO:0000155">
    <property type="term" value="F:phosphorelay sensor kinase activity"/>
    <property type="evidence" value="ECO:0007669"/>
    <property type="project" value="InterPro"/>
</dbReference>
<keyword evidence="7 14" id="KW-0418">Kinase</keyword>
<evidence type="ECO:0000256" key="6">
    <source>
        <dbReference type="ARBA" id="ARBA00022692"/>
    </source>
</evidence>
<dbReference type="InterPro" id="IPR003661">
    <property type="entry name" value="HisK_dim/P_dom"/>
</dbReference>
<dbReference type="SMART" id="SM00304">
    <property type="entry name" value="HAMP"/>
    <property type="match status" value="1"/>
</dbReference>
<dbReference type="Pfam" id="PF00512">
    <property type="entry name" value="HisKA"/>
    <property type="match status" value="1"/>
</dbReference>
<evidence type="ECO:0000256" key="10">
    <source>
        <dbReference type="ARBA" id="ARBA00023136"/>
    </source>
</evidence>
<protein>
    <recommendedName>
        <fullName evidence="3">histidine kinase</fullName>
        <ecNumber evidence="3">2.7.13.3</ecNumber>
    </recommendedName>
</protein>
<dbReference type="Gene3D" id="3.30.565.10">
    <property type="entry name" value="Histidine kinase-like ATPase, C-terminal domain"/>
    <property type="match status" value="1"/>
</dbReference>
<evidence type="ECO:0000313" key="15">
    <source>
        <dbReference type="Proteomes" id="UP000294360"/>
    </source>
</evidence>
<dbReference type="RefSeq" id="WP_134486149.1">
    <property type="nucleotide sequence ID" value="NZ_CP139089.1"/>
</dbReference>
<dbReference type="PANTHER" id="PTHR45436">
    <property type="entry name" value="SENSOR HISTIDINE KINASE YKOH"/>
    <property type="match status" value="1"/>
</dbReference>
<dbReference type="PRINTS" id="PR00344">
    <property type="entry name" value="BCTRLSENSOR"/>
</dbReference>
<evidence type="ECO:0000313" key="14">
    <source>
        <dbReference type="EMBL" id="VFU07141.1"/>
    </source>
</evidence>
<dbReference type="Pfam" id="PF00672">
    <property type="entry name" value="HAMP"/>
    <property type="match status" value="1"/>
</dbReference>
<dbReference type="GO" id="GO:0005886">
    <property type="term" value="C:plasma membrane"/>
    <property type="evidence" value="ECO:0007669"/>
    <property type="project" value="TreeGrafter"/>
</dbReference>
<dbReference type="Proteomes" id="UP000294360">
    <property type="component" value="Chromosome"/>
</dbReference>
<evidence type="ECO:0000256" key="11">
    <source>
        <dbReference type="SAM" id="Phobius"/>
    </source>
</evidence>
<dbReference type="InterPro" id="IPR003660">
    <property type="entry name" value="HAMP_dom"/>
</dbReference>
<proteinExistence type="predicted"/>
<feature type="transmembrane region" description="Helical" evidence="11">
    <location>
        <begin position="12"/>
        <end position="31"/>
    </location>
</feature>
<reference evidence="14 15" key="1">
    <citation type="submission" date="2019-03" db="EMBL/GenBank/DDBJ databases">
        <authorList>
            <person name="Kox A.R. M."/>
        </authorList>
    </citation>
    <scope>NUCLEOTIDE SEQUENCE [LARGE SCALE GENOMIC DNA]</scope>
    <source>
        <strain evidence="14">MTUNDRAET4 annotated genome</strain>
    </source>
</reference>
<keyword evidence="8 11" id="KW-1133">Transmembrane helix</keyword>
<evidence type="ECO:0000256" key="4">
    <source>
        <dbReference type="ARBA" id="ARBA00022553"/>
    </source>
</evidence>
<dbReference type="KEGG" id="mtun:MTUNDRAET4_0248"/>
<dbReference type="Pfam" id="PF02518">
    <property type="entry name" value="HATPase_c"/>
    <property type="match status" value="1"/>
</dbReference>
<sequence>MTALARLFRTTVFKVSLAYLVISAIGAGLVLGSVGDNVKMLINQQIAQTVDADIGGLAEQYAQGGIRGLVESVEKRTQRPGADLYLVTTAAGEPIAGNIKNLPLGVLERPGLVETAYEPAGGVGKKRRAMARIFALPGGFRLLVGHDLEEGESLRHILGGALLTSLFWLVVIGTLGGLWVARRVLNRVEAINANARTIVAGDLSGRLPVAGTGDELDRLVQNLNAMLDRIGELMAGVKQVSDNIAHDLKTPLTRLRSRAEQALQFGKTAEDYRSALEKVIEESDRLIHIFDALLNIARAEAGSGREGMIDFDAECVTRDVGELYEPAAEERGFVLKIDAEPNLMVHGSRELVGQAIANLVDNALKYGGEAEEQTAGAQSRATVERIVELSAHRCGPHVEISVADHGPGIPEADRIRVLDRFVRLENSRSRPGSGLGLSLAAAVARLHNGSLRIEDNAPGLRVVIALPAIAIVREPPPRLALPPPEAAA</sequence>
<dbReference type="SUPFAM" id="SSF47384">
    <property type="entry name" value="Homodimeric domain of signal transducing histidine kinase"/>
    <property type="match status" value="1"/>
</dbReference>
<evidence type="ECO:0000256" key="2">
    <source>
        <dbReference type="ARBA" id="ARBA00004370"/>
    </source>
</evidence>
<dbReference type="EMBL" id="LR536450">
    <property type="protein sequence ID" value="VFU07141.1"/>
    <property type="molecule type" value="Genomic_DNA"/>
</dbReference>
<evidence type="ECO:0000259" key="12">
    <source>
        <dbReference type="PROSITE" id="PS50109"/>
    </source>
</evidence>
<evidence type="ECO:0000256" key="9">
    <source>
        <dbReference type="ARBA" id="ARBA00023012"/>
    </source>
</evidence>
<dbReference type="InterPro" id="IPR036890">
    <property type="entry name" value="HATPase_C_sf"/>
</dbReference>
<evidence type="ECO:0000256" key="8">
    <source>
        <dbReference type="ARBA" id="ARBA00022989"/>
    </source>
</evidence>
<keyword evidence="9" id="KW-0902">Two-component regulatory system</keyword>
<dbReference type="InterPro" id="IPR004358">
    <property type="entry name" value="Sig_transdc_His_kin-like_C"/>
</dbReference>
<evidence type="ECO:0000256" key="7">
    <source>
        <dbReference type="ARBA" id="ARBA00022777"/>
    </source>
</evidence>
<dbReference type="EC" id="2.7.13.3" evidence="3"/>
<comment type="subcellular location">
    <subcellularLocation>
        <location evidence="2">Membrane</location>
    </subcellularLocation>
</comment>
<evidence type="ECO:0000256" key="3">
    <source>
        <dbReference type="ARBA" id="ARBA00012438"/>
    </source>
</evidence>
<feature type="transmembrane region" description="Helical" evidence="11">
    <location>
        <begin position="157"/>
        <end position="181"/>
    </location>
</feature>
<organism evidence="14 15">
    <name type="scientific">Methylocella tundrae</name>
    <dbReference type="NCBI Taxonomy" id="227605"/>
    <lineage>
        <taxon>Bacteria</taxon>
        <taxon>Pseudomonadati</taxon>
        <taxon>Pseudomonadota</taxon>
        <taxon>Alphaproteobacteria</taxon>
        <taxon>Hyphomicrobiales</taxon>
        <taxon>Beijerinckiaceae</taxon>
        <taxon>Methylocella</taxon>
    </lineage>
</organism>
<accession>A0A4U8YV10</accession>
<dbReference type="CDD" id="cd00075">
    <property type="entry name" value="HATPase"/>
    <property type="match status" value="1"/>
</dbReference>
<keyword evidence="6 11" id="KW-0812">Transmembrane</keyword>
<evidence type="ECO:0000256" key="1">
    <source>
        <dbReference type="ARBA" id="ARBA00000085"/>
    </source>
</evidence>
<evidence type="ECO:0000259" key="13">
    <source>
        <dbReference type="PROSITE" id="PS50885"/>
    </source>
</evidence>
<dbReference type="Gene3D" id="6.10.340.10">
    <property type="match status" value="1"/>
</dbReference>
<dbReference type="SMART" id="SM00388">
    <property type="entry name" value="HisKA"/>
    <property type="match status" value="1"/>
</dbReference>
<keyword evidence="4" id="KW-0597">Phosphoprotein</keyword>
<feature type="domain" description="Histidine kinase" evidence="12">
    <location>
        <begin position="243"/>
        <end position="470"/>
    </location>
</feature>
<evidence type="ECO:0000256" key="5">
    <source>
        <dbReference type="ARBA" id="ARBA00022679"/>
    </source>
</evidence>
<dbReference type="SUPFAM" id="SSF158472">
    <property type="entry name" value="HAMP domain-like"/>
    <property type="match status" value="1"/>
</dbReference>
<dbReference type="OrthoDB" id="9815202at2"/>
<dbReference type="InterPro" id="IPR005467">
    <property type="entry name" value="His_kinase_dom"/>
</dbReference>
<keyword evidence="5" id="KW-0808">Transferase</keyword>
<feature type="domain" description="HAMP" evidence="13">
    <location>
        <begin position="182"/>
        <end position="235"/>
    </location>
</feature>
<dbReference type="AlphaFoldDB" id="A0A4U8YV10"/>
<comment type="catalytic activity">
    <reaction evidence="1">
        <text>ATP + protein L-histidine = ADP + protein N-phospho-L-histidine.</text>
        <dbReference type="EC" id="2.7.13.3"/>
    </reaction>
</comment>
<gene>
    <name evidence="14" type="ORF">MTUNDRAET4_0248</name>
</gene>